<accession>A0A0G4H1V8</accession>
<dbReference type="Proteomes" id="UP000041254">
    <property type="component" value="Unassembled WGS sequence"/>
</dbReference>
<dbReference type="EMBL" id="CDMY01000947">
    <property type="protein sequence ID" value="CEM37630.1"/>
    <property type="molecule type" value="Genomic_DNA"/>
</dbReference>
<dbReference type="OMA" id="FNGDFHW"/>
<protein>
    <submittedName>
        <fullName evidence="1">Uncharacterized protein</fullName>
    </submittedName>
</protein>
<gene>
    <name evidence="1" type="ORF">Vbra_19334</name>
</gene>
<dbReference type="InParanoid" id="A0A0G4H1V8"/>
<organism evidence="1 2">
    <name type="scientific">Vitrella brassicaformis (strain CCMP3155)</name>
    <dbReference type="NCBI Taxonomy" id="1169540"/>
    <lineage>
        <taxon>Eukaryota</taxon>
        <taxon>Sar</taxon>
        <taxon>Alveolata</taxon>
        <taxon>Colpodellida</taxon>
        <taxon>Vitrellaceae</taxon>
        <taxon>Vitrella</taxon>
    </lineage>
</organism>
<keyword evidence="2" id="KW-1185">Reference proteome</keyword>
<dbReference type="AlphaFoldDB" id="A0A0G4H1V8"/>
<dbReference type="Gene3D" id="3.60.21.10">
    <property type="match status" value="1"/>
</dbReference>
<name>A0A0G4H1V8_VITBC</name>
<evidence type="ECO:0000313" key="2">
    <source>
        <dbReference type="Proteomes" id="UP000041254"/>
    </source>
</evidence>
<evidence type="ECO:0000313" key="1">
    <source>
        <dbReference type="EMBL" id="CEM37630.1"/>
    </source>
</evidence>
<dbReference type="OrthoDB" id="10265567at2759"/>
<dbReference type="InterPro" id="IPR029052">
    <property type="entry name" value="Metallo-depent_PP-like"/>
</dbReference>
<reference evidence="1 2" key="1">
    <citation type="submission" date="2014-11" db="EMBL/GenBank/DDBJ databases">
        <authorList>
            <person name="Zhu J."/>
            <person name="Qi W."/>
            <person name="Song R."/>
        </authorList>
    </citation>
    <scope>NUCLEOTIDE SEQUENCE [LARGE SCALE GENOMIC DNA]</scope>
</reference>
<dbReference type="VEuPathDB" id="CryptoDB:Vbra_19334"/>
<proteinExistence type="predicted"/>
<sequence>MSAEGRSCPLSYRYTPAHIREGHTVAASSAYVVGGLYGNTEALRTLLDLHASEHRLLKELGMDGEPALIFSGDFNSFNAFDGDFQHVNEAVVGDGKGSNTWATAGNVEVEIAKDTVDADTGCGCAYPPYVDDGVVARSNEIIRILHQTARRFSAIQQRLSQLPKHVRLTVEPCGRDPDAPSCTFAVVHGDTHSLAGWSLGAEEVPSAEVVRRCLSDDGAMCENDSGDGCGVEFLRRFTADCDAMGVSGVLSTHTCLPVAVAYKSSSGAMRVLFNNGSAGMPNFSLLPLGYTNKHQAPTAGVITRVAHPSVGPTSLLREKALRMGRPSCVALARRLPLPLYSALIPGRAVVEAIPLAYDRVAWLNRFLSCWPIGSPAHVSYFSRMVYGPKSYGLREAVRGLVH</sequence>